<dbReference type="Gene3D" id="3.40.50.970">
    <property type="match status" value="1"/>
</dbReference>
<proteinExistence type="inferred from homology"/>
<comment type="similarity">
    <text evidence="1">Belongs to the TPP enzyme family.</text>
</comment>
<dbReference type="GO" id="GO:0009099">
    <property type="term" value="P:L-valine biosynthetic process"/>
    <property type="evidence" value="ECO:0007669"/>
    <property type="project" value="TreeGrafter"/>
</dbReference>
<protein>
    <submittedName>
        <fullName evidence="3">Thiamine pyrophosphate-dependent enzyme</fullName>
    </submittedName>
</protein>
<dbReference type="InterPro" id="IPR045229">
    <property type="entry name" value="TPP_enz"/>
</dbReference>
<dbReference type="InterPro" id="IPR029061">
    <property type="entry name" value="THDP-binding"/>
</dbReference>
<feature type="non-terminal residue" evidence="3">
    <location>
        <position position="275"/>
    </location>
</feature>
<organism evidence="3 4">
    <name type="scientific">Donghicola tyrosinivorans</name>
    <dbReference type="NCBI Taxonomy" id="1652492"/>
    <lineage>
        <taxon>Bacteria</taxon>
        <taxon>Pseudomonadati</taxon>
        <taxon>Pseudomonadota</taxon>
        <taxon>Alphaproteobacteria</taxon>
        <taxon>Rhodobacterales</taxon>
        <taxon>Roseobacteraceae</taxon>
        <taxon>Donghicola</taxon>
    </lineage>
</organism>
<dbReference type="Proteomes" id="UP000238392">
    <property type="component" value="Unassembled WGS sequence"/>
</dbReference>
<dbReference type="SUPFAM" id="SSF52467">
    <property type="entry name" value="DHS-like NAD/FAD-binding domain"/>
    <property type="match status" value="1"/>
</dbReference>
<dbReference type="CDD" id="cd07035">
    <property type="entry name" value="TPP_PYR_POX_like"/>
    <property type="match status" value="1"/>
</dbReference>
<dbReference type="GO" id="GO:0003984">
    <property type="term" value="F:acetolactate synthase activity"/>
    <property type="evidence" value="ECO:0007669"/>
    <property type="project" value="TreeGrafter"/>
</dbReference>
<gene>
    <name evidence="3" type="ORF">CLV74_13812</name>
</gene>
<dbReference type="EMBL" id="PVTQ01000038">
    <property type="protein sequence ID" value="PRY82911.1"/>
    <property type="molecule type" value="Genomic_DNA"/>
</dbReference>
<dbReference type="PANTHER" id="PTHR18968:SF9">
    <property type="entry name" value="3D-(3,5_4)-TRIHYDROXYCYCLOHEXANE-1,2-DIONE HYDROLASE"/>
    <property type="match status" value="1"/>
</dbReference>
<evidence type="ECO:0000313" key="3">
    <source>
        <dbReference type="EMBL" id="PRY82911.1"/>
    </source>
</evidence>
<dbReference type="GO" id="GO:0005948">
    <property type="term" value="C:acetolactate synthase complex"/>
    <property type="evidence" value="ECO:0007669"/>
    <property type="project" value="TreeGrafter"/>
</dbReference>
<feature type="domain" description="Thiamine pyrophosphate enzyme N-terminal TPP-binding" evidence="2">
    <location>
        <begin position="81"/>
        <end position="152"/>
    </location>
</feature>
<evidence type="ECO:0000256" key="1">
    <source>
        <dbReference type="ARBA" id="ARBA00007812"/>
    </source>
</evidence>
<dbReference type="InterPro" id="IPR012001">
    <property type="entry name" value="Thiamin_PyroP_enz_TPP-bd_dom"/>
</dbReference>
<dbReference type="GO" id="GO:0009097">
    <property type="term" value="P:isoleucine biosynthetic process"/>
    <property type="evidence" value="ECO:0007669"/>
    <property type="project" value="TreeGrafter"/>
</dbReference>
<keyword evidence="4" id="KW-1185">Reference proteome</keyword>
<dbReference type="AlphaFoldDB" id="A0A2T0W858"/>
<comment type="caution">
    <text evidence="3">The sequence shown here is derived from an EMBL/GenBank/DDBJ whole genome shotgun (WGS) entry which is preliminary data.</text>
</comment>
<dbReference type="Gene3D" id="3.40.50.1220">
    <property type="entry name" value="TPP-binding domain"/>
    <property type="match status" value="1"/>
</dbReference>
<dbReference type="Pfam" id="PF02776">
    <property type="entry name" value="TPP_enzyme_N"/>
    <property type="match status" value="1"/>
</dbReference>
<evidence type="ECO:0000313" key="4">
    <source>
        <dbReference type="Proteomes" id="UP000238392"/>
    </source>
</evidence>
<dbReference type="RefSeq" id="WP_245888660.1">
    <property type="nucleotide sequence ID" value="NZ_PVTQ01000038.1"/>
</dbReference>
<reference evidence="3 4" key="1">
    <citation type="submission" date="2018-03" db="EMBL/GenBank/DDBJ databases">
        <title>Genomic Encyclopedia of Archaeal and Bacterial Type Strains, Phase II (KMG-II): from individual species to whole genera.</title>
        <authorList>
            <person name="Goeker M."/>
        </authorList>
    </citation>
    <scope>NUCLEOTIDE SEQUENCE [LARGE SCALE GENOMIC DNA]</scope>
    <source>
        <strain evidence="3 4">DSM 100212</strain>
    </source>
</reference>
<dbReference type="GO" id="GO:0050660">
    <property type="term" value="F:flavin adenine dinucleotide binding"/>
    <property type="evidence" value="ECO:0007669"/>
    <property type="project" value="TreeGrafter"/>
</dbReference>
<name>A0A2T0W858_9RHOB</name>
<accession>A0A2T0W858</accession>
<dbReference type="InterPro" id="IPR029035">
    <property type="entry name" value="DHS-like_NAD/FAD-binding_dom"/>
</dbReference>
<dbReference type="GO" id="GO:0030976">
    <property type="term" value="F:thiamine pyrophosphate binding"/>
    <property type="evidence" value="ECO:0007669"/>
    <property type="project" value="InterPro"/>
</dbReference>
<dbReference type="PANTHER" id="PTHR18968">
    <property type="entry name" value="THIAMINE PYROPHOSPHATE ENZYMES"/>
    <property type="match status" value="1"/>
</dbReference>
<sequence length="275" mass="29351">MGTIRLTAAQAMVKWLSVQMVEAEPSGSEAVGHGAVSPSSSEAVGQPKLERYIDGMWAIFGHGNVAGIGEALHAYRDVFPTWRGQNEQTMAHAAIAYAKGMKRRRAMAVTSSIGPGSTNVVTAAALAHVNRLPLLIVAGDVFANRKPDPVLQQVEDFDDGTVSASDCFRPVSRYFDRITRPEHLLSALPRALRVMTDPANCGPATISFCQDVQAEAYDWPEAFFEPRVWHIRRPGPDAGELARAAAAIKGAKNPVIIAGGGVIYSGAEDVLGAFA</sequence>
<dbReference type="SUPFAM" id="SSF52518">
    <property type="entry name" value="Thiamin diphosphate-binding fold (THDP-binding)"/>
    <property type="match status" value="1"/>
</dbReference>
<evidence type="ECO:0000259" key="2">
    <source>
        <dbReference type="Pfam" id="PF02776"/>
    </source>
</evidence>